<evidence type="ECO:0000256" key="2">
    <source>
        <dbReference type="ARBA" id="ARBA00006432"/>
    </source>
</evidence>
<feature type="transmembrane region" description="Helical" evidence="5">
    <location>
        <begin position="84"/>
        <end position="107"/>
    </location>
</feature>
<gene>
    <name evidence="8" type="ORF">V9T40_012478</name>
</gene>
<organism evidence="8 9">
    <name type="scientific">Parthenolecanium corni</name>
    <dbReference type="NCBI Taxonomy" id="536013"/>
    <lineage>
        <taxon>Eukaryota</taxon>
        <taxon>Metazoa</taxon>
        <taxon>Ecdysozoa</taxon>
        <taxon>Arthropoda</taxon>
        <taxon>Hexapoda</taxon>
        <taxon>Insecta</taxon>
        <taxon>Pterygota</taxon>
        <taxon>Neoptera</taxon>
        <taxon>Paraneoptera</taxon>
        <taxon>Hemiptera</taxon>
        <taxon>Sternorrhyncha</taxon>
        <taxon>Coccoidea</taxon>
        <taxon>Coccidae</taxon>
        <taxon>Parthenolecanium</taxon>
    </lineage>
</organism>
<dbReference type="Pfam" id="PF13193">
    <property type="entry name" value="AMP-binding_C"/>
    <property type="match status" value="1"/>
</dbReference>
<dbReference type="Gene3D" id="3.30.300.30">
    <property type="match status" value="1"/>
</dbReference>
<dbReference type="GO" id="GO:0016405">
    <property type="term" value="F:CoA-ligase activity"/>
    <property type="evidence" value="ECO:0007669"/>
    <property type="project" value="TreeGrafter"/>
</dbReference>
<feature type="domain" description="AMP-dependent synthetase/ligase" evidence="6">
    <location>
        <begin position="32"/>
        <end position="394"/>
    </location>
</feature>
<dbReference type="FunFam" id="3.30.300.30:FF:000007">
    <property type="entry name" value="4-coumarate--CoA ligase 2"/>
    <property type="match status" value="1"/>
</dbReference>
<dbReference type="GO" id="GO:0005777">
    <property type="term" value="C:peroxisome"/>
    <property type="evidence" value="ECO:0007669"/>
    <property type="project" value="UniProtKB-SubCell"/>
</dbReference>
<proteinExistence type="inferred from homology"/>
<reference evidence="8 9" key="1">
    <citation type="submission" date="2024-03" db="EMBL/GenBank/DDBJ databases">
        <title>Adaptation during the transition from Ophiocordyceps entomopathogen to insect associate is accompanied by gene loss and intensified selection.</title>
        <authorList>
            <person name="Ward C.M."/>
            <person name="Onetto C.A."/>
            <person name="Borneman A.R."/>
        </authorList>
    </citation>
    <scope>NUCLEOTIDE SEQUENCE [LARGE SCALE GENOMIC DNA]</scope>
    <source>
        <strain evidence="8">AWRI1</strain>
        <tissue evidence="8">Single Adult Female</tissue>
    </source>
</reference>
<dbReference type="InterPro" id="IPR045851">
    <property type="entry name" value="AMP-bd_C_sf"/>
</dbReference>
<evidence type="ECO:0000256" key="4">
    <source>
        <dbReference type="ARBA" id="ARBA00023140"/>
    </source>
</evidence>
<comment type="similarity">
    <text evidence="2">Belongs to the ATP-dependent AMP-binding enzyme family.</text>
</comment>
<evidence type="ECO:0000313" key="9">
    <source>
        <dbReference type="Proteomes" id="UP001367676"/>
    </source>
</evidence>
<feature type="transmembrane region" description="Helical" evidence="5">
    <location>
        <begin position="200"/>
        <end position="220"/>
    </location>
</feature>
<comment type="caution">
    <text evidence="8">The sequence shown here is derived from an EMBL/GenBank/DDBJ whole genome shotgun (WGS) entry which is preliminary data.</text>
</comment>
<dbReference type="PANTHER" id="PTHR24096:SF149">
    <property type="entry name" value="AMP-BINDING DOMAIN-CONTAINING PROTEIN-RELATED"/>
    <property type="match status" value="1"/>
</dbReference>
<evidence type="ECO:0000259" key="6">
    <source>
        <dbReference type="Pfam" id="PF00501"/>
    </source>
</evidence>
<keyword evidence="5" id="KW-0812">Transmembrane</keyword>
<protein>
    <submittedName>
        <fullName evidence="8">Uncharacterized protein</fullName>
    </submittedName>
</protein>
<comment type="subcellular location">
    <subcellularLocation>
        <location evidence="1">Peroxisome</location>
    </subcellularLocation>
</comment>
<dbReference type="Gene3D" id="2.30.38.10">
    <property type="entry name" value="Luciferase, Domain 3"/>
    <property type="match status" value="1"/>
</dbReference>
<sequence length="533" mass="58649">MEEKIVESPTLPSDFLKIEKISIYQRILKGCEEHLDSVIMIDAVSGEELSVRTLLSRSKIIAAKLQALGCKQGRVVGIMCENRLEYLVILLAILGTGATAVCFNYLYSTGELEHTLSITKPYIVFVNSHVSEQLRRIKPSCATFKFVIQLDSQPADSSSLSYNDILKNPGKSELIVPEFVSDYPAIILFSSGSTGLPKGVMMSNGSLVFLTSYLSLSHLVSQSSKQILLSVIPLFHGYGILISLQALMSGYTMIVVKKFNGDLFLSSIERYKVTSLSLVPPLMNFFAKHPLVDNYDLSSLETVSCGAAPLSASVEKAVKERLKLKKFITGYGMTETTMVCTSTVLNDYYKAGTVGKLLFGMKGKVVDLETGEALGPNKEGELWFKGSLLMMGYYGNEKETNNTIDKDGWLHTGDVGYYDEDGDFFIVDRIKDLIKYKGFQVAPAELEALLLQHPAIADAAVVGIPDEVAGEVPKGFVVKKGQITEKEILDYISEKVAPHMKIRGGITFVDEIPRNTNGKILRRVLRASVKAKL</sequence>
<dbReference type="EMBL" id="JBBCAQ010000036">
    <property type="protein sequence ID" value="KAK7576192.1"/>
    <property type="molecule type" value="Genomic_DNA"/>
</dbReference>
<dbReference type="CDD" id="cd05911">
    <property type="entry name" value="Firefly_Luc_like"/>
    <property type="match status" value="1"/>
</dbReference>
<dbReference type="AlphaFoldDB" id="A0AAN9TKH3"/>
<dbReference type="Pfam" id="PF00501">
    <property type="entry name" value="AMP-binding"/>
    <property type="match status" value="1"/>
</dbReference>
<evidence type="ECO:0000256" key="1">
    <source>
        <dbReference type="ARBA" id="ARBA00004275"/>
    </source>
</evidence>
<dbReference type="PROSITE" id="PS00455">
    <property type="entry name" value="AMP_BINDING"/>
    <property type="match status" value="1"/>
</dbReference>
<feature type="transmembrane region" description="Helical" evidence="5">
    <location>
        <begin position="227"/>
        <end position="248"/>
    </location>
</feature>
<dbReference type="InterPro" id="IPR025110">
    <property type="entry name" value="AMP-bd_C"/>
</dbReference>
<dbReference type="PANTHER" id="PTHR24096">
    <property type="entry name" value="LONG-CHAIN-FATTY-ACID--COA LIGASE"/>
    <property type="match status" value="1"/>
</dbReference>
<dbReference type="Proteomes" id="UP001367676">
    <property type="component" value="Unassembled WGS sequence"/>
</dbReference>
<evidence type="ECO:0000256" key="3">
    <source>
        <dbReference type="ARBA" id="ARBA00022598"/>
    </source>
</evidence>
<accession>A0AAN9TKH3</accession>
<keyword evidence="4" id="KW-0576">Peroxisome</keyword>
<keyword evidence="5" id="KW-1133">Transmembrane helix</keyword>
<dbReference type="InterPro" id="IPR020845">
    <property type="entry name" value="AMP-binding_CS"/>
</dbReference>
<evidence type="ECO:0000256" key="5">
    <source>
        <dbReference type="SAM" id="Phobius"/>
    </source>
</evidence>
<evidence type="ECO:0000313" key="8">
    <source>
        <dbReference type="EMBL" id="KAK7576192.1"/>
    </source>
</evidence>
<dbReference type="Gene3D" id="3.40.50.980">
    <property type="match status" value="2"/>
</dbReference>
<feature type="domain" description="AMP-binding enzyme C-terminal" evidence="7">
    <location>
        <begin position="445"/>
        <end position="519"/>
    </location>
</feature>
<dbReference type="InterPro" id="IPR000873">
    <property type="entry name" value="AMP-dep_synth/lig_dom"/>
</dbReference>
<evidence type="ECO:0000259" key="7">
    <source>
        <dbReference type="Pfam" id="PF13193"/>
    </source>
</evidence>
<keyword evidence="3" id="KW-0436">Ligase</keyword>
<keyword evidence="9" id="KW-1185">Reference proteome</keyword>
<keyword evidence="5" id="KW-0472">Membrane</keyword>
<name>A0AAN9TKH3_9HEMI</name>
<dbReference type="SUPFAM" id="SSF56801">
    <property type="entry name" value="Acetyl-CoA synthetase-like"/>
    <property type="match status" value="1"/>
</dbReference>